<reference evidence="1 2" key="1">
    <citation type="journal article" date="2022" name="DNA Res.">
        <title>Chromosomal-level genome assembly of the orchid tree Bauhinia variegata (Leguminosae; Cercidoideae) supports the allotetraploid origin hypothesis of Bauhinia.</title>
        <authorList>
            <person name="Zhong Y."/>
            <person name="Chen Y."/>
            <person name="Zheng D."/>
            <person name="Pang J."/>
            <person name="Liu Y."/>
            <person name="Luo S."/>
            <person name="Meng S."/>
            <person name="Qian L."/>
            <person name="Wei D."/>
            <person name="Dai S."/>
            <person name="Zhou R."/>
        </authorList>
    </citation>
    <scope>NUCLEOTIDE SEQUENCE [LARGE SCALE GENOMIC DNA]</scope>
    <source>
        <strain evidence="1">BV-YZ2020</strain>
    </source>
</reference>
<organism evidence="1 2">
    <name type="scientific">Bauhinia variegata</name>
    <name type="common">Purple orchid tree</name>
    <name type="synonym">Phanera variegata</name>
    <dbReference type="NCBI Taxonomy" id="167791"/>
    <lineage>
        <taxon>Eukaryota</taxon>
        <taxon>Viridiplantae</taxon>
        <taxon>Streptophyta</taxon>
        <taxon>Embryophyta</taxon>
        <taxon>Tracheophyta</taxon>
        <taxon>Spermatophyta</taxon>
        <taxon>Magnoliopsida</taxon>
        <taxon>eudicotyledons</taxon>
        <taxon>Gunneridae</taxon>
        <taxon>Pentapetalae</taxon>
        <taxon>rosids</taxon>
        <taxon>fabids</taxon>
        <taxon>Fabales</taxon>
        <taxon>Fabaceae</taxon>
        <taxon>Cercidoideae</taxon>
        <taxon>Cercideae</taxon>
        <taxon>Bauhiniinae</taxon>
        <taxon>Bauhinia</taxon>
    </lineage>
</organism>
<protein>
    <submittedName>
        <fullName evidence="1">Uncharacterized protein</fullName>
    </submittedName>
</protein>
<keyword evidence="2" id="KW-1185">Reference proteome</keyword>
<name>A0ACB9LF44_BAUVA</name>
<evidence type="ECO:0000313" key="1">
    <source>
        <dbReference type="EMBL" id="KAI4308229.1"/>
    </source>
</evidence>
<evidence type="ECO:0000313" key="2">
    <source>
        <dbReference type="Proteomes" id="UP000828941"/>
    </source>
</evidence>
<accession>A0ACB9LF44</accession>
<sequence>MVIADDSKWNENIRINPDARLLKGRVIKNYNELCIIIGGSDPPDGSINGAGGNIDDELLDVQEAYYHGPDTAKEKGKYLAWTDEMDRCLTELLVEQVMLGKRIEENFKSWAYIAAVTILNEKFRLDLTEENIRNRLITWKKQYNLVKEMLSHGFKWDDRIKMVIGNDSEWNEYIKKHPDARHLQARRIENYNELGMIFGNEQASGRWSETCERLHINPISIFEELAETPAQVLANEELNHDNASDEMQGSSEQTGARPSSSHSKQSSKRRRTSDAMLEMMSAMAADIGRIADALTENNRSVCLEKVFEMVQNIPGFDDDLIIEACEYLCLDDKRALMFMKLDERLRRKWLLKRLRS</sequence>
<dbReference type="Proteomes" id="UP000828941">
    <property type="component" value="Chromosome 12"/>
</dbReference>
<gene>
    <name evidence="1" type="ORF">L6164_031326</name>
</gene>
<comment type="caution">
    <text evidence="1">The sequence shown here is derived from an EMBL/GenBank/DDBJ whole genome shotgun (WGS) entry which is preliminary data.</text>
</comment>
<proteinExistence type="predicted"/>
<dbReference type="EMBL" id="CM039437">
    <property type="protein sequence ID" value="KAI4308229.1"/>
    <property type="molecule type" value="Genomic_DNA"/>
</dbReference>